<evidence type="ECO:0000313" key="3">
    <source>
        <dbReference type="Proteomes" id="UP000069272"/>
    </source>
</evidence>
<sequence length="656" mass="76357">MEGLHLMLQEKEDNIMKILRQCSRPLWFQELTDQQCAVCDQLLDALGDDTDERTVYRSKRLLRSLGIFPLCPSNILQTALILCNRNDISFLWTLLELHYMRREEATADSSSPMNYSTNERLLLSAIAHLDMMATLRGLDKILPAKPPIDQLKSNEKKATGSPGERLASQPESSPYHKRQTVKKTGFIVPVRFQPHKDEFLERYERYRDPEYVIRNEASRWFARYDARRSLSSGEGFLSSSEMETESGRTSAREDSNGSTRAIAHGEIQELIKRVDCCQLLCPKHHALSDERCAELWTLLQRDTSTRAALMEAAEAVRTKWAAEEQPKQEAHEHVGDLLKHVIDKVVTQAILDPANDCTECRQRYEMQLALLRGERCVCPPKDSSEPAVLSASASKGRYFRFQDWPVPFRFDYRMILGPRRNTHYPIRDTIRRAFDLHVSASGSTTTSEGIERFVKKTWKEELNHWNEQMEESRRLDNNHSIKPRNPLDVNDIDTKNPRDLKQLLKRALHELAKNPKYILATFPDAHKLPLLVAWIRQRYACPISPEERRTALLASRYFWEFLIPHATSARCPVRDDAGYEAKVNWNYKQKLEAKTTTPMNRFYRRLKKLDIQEGRLWWASMVPYHAGPDRFRRTFYAYFPNCEPKAVPLVRPWRTH</sequence>
<evidence type="ECO:0000313" key="2">
    <source>
        <dbReference type="EnsemblMetazoa" id="AALB010795-PA"/>
    </source>
</evidence>
<accession>A0A182FW59</accession>
<feature type="region of interest" description="Disordered" evidence="1">
    <location>
        <begin position="146"/>
        <end position="179"/>
    </location>
</feature>
<feature type="compositionally biased region" description="Basic and acidic residues" evidence="1">
    <location>
        <begin position="470"/>
        <end position="479"/>
    </location>
</feature>
<dbReference type="Pfam" id="PF15994">
    <property type="entry name" value="DUF4770"/>
    <property type="match status" value="1"/>
</dbReference>
<dbReference type="InterPro" id="IPR031935">
    <property type="entry name" value="DUF4770"/>
</dbReference>
<dbReference type="Pfam" id="PF15995">
    <property type="entry name" value="DUF4771"/>
    <property type="match status" value="1"/>
</dbReference>
<dbReference type="InterPro" id="IPR031936">
    <property type="entry name" value="DUF4771"/>
</dbReference>
<dbReference type="VEuPathDB" id="VectorBase:AALB010795"/>
<dbReference type="PANTHER" id="PTHR41967:SF6">
    <property type="entry name" value="FI19406P1-RELATED"/>
    <property type="match status" value="1"/>
</dbReference>
<feature type="region of interest" description="Disordered" evidence="1">
    <location>
        <begin position="233"/>
        <end position="258"/>
    </location>
</feature>
<organism evidence="2 3">
    <name type="scientific">Anopheles albimanus</name>
    <name type="common">New world malaria mosquito</name>
    <dbReference type="NCBI Taxonomy" id="7167"/>
    <lineage>
        <taxon>Eukaryota</taxon>
        <taxon>Metazoa</taxon>
        <taxon>Ecdysozoa</taxon>
        <taxon>Arthropoda</taxon>
        <taxon>Hexapoda</taxon>
        <taxon>Insecta</taxon>
        <taxon>Pterygota</taxon>
        <taxon>Neoptera</taxon>
        <taxon>Endopterygota</taxon>
        <taxon>Diptera</taxon>
        <taxon>Nematocera</taxon>
        <taxon>Culicoidea</taxon>
        <taxon>Culicidae</taxon>
        <taxon>Anophelinae</taxon>
        <taxon>Anopheles</taxon>
    </lineage>
</organism>
<dbReference type="VEuPathDB" id="VectorBase:AALB20_028811"/>
<dbReference type="AlphaFoldDB" id="A0A182FW59"/>
<dbReference type="EnsemblMetazoa" id="AALB010795-RA">
    <property type="protein sequence ID" value="AALB010795-PA"/>
    <property type="gene ID" value="AALB010795"/>
</dbReference>
<dbReference type="Proteomes" id="UP000069272">
    <property type="component" value="Chromosome 3R"/>
</dbReference>
<dbReference type="PANTHER" id="PTHR41967">
    <property type="entry name" value="FI19406P1-RELATED"/>
    <property type="match status" value="1"/>
</dbReference>
<reference evidence="2" key="2">
    <citation type="submission" date="2022-08" db="UniProtKB">
        <authorList>
            <consortium name="EnsemblMetazoa"/>
        </authorList>
    </citation>
    <scope>IDENTIFICATION</scope>
    <source>
        <strain evidence="2">STECLA/ALBI9_A</strain>
    </source>
</reference>
<evidence type="ECO:0000256" key="1">
    <source>
        <dbReference type="SAM" id="MobiDB-lite"/>
    </source>
</evidence>
<proteinExistence type="predicted"/>
<evidence type="ECO:0008006" key="4">
    <source>
        <dbReference type="Google" id="ProtNLM"/>
    </source>
</evidence>
<protein>
    <recommendedName>
        <fullName evidence="4">DUF4771 domain-containing protein</fullName>
    </recommendedName>
</protein>
<feature type="region of interest" description="Disordered" evidence="1">
    <location>
        <begin position="469"/>
        <end position="493"/>
    </location>
</feature>
<reference evidence="2 3" key="1">
    <citation type="journal article" date="2017" name="G3 (Bethesda)">
        <title>The Physical Genome Mapping of Anopheles albimanus Corrected Scaffold Misassemblies and Identified Interarm Rearrangements in Genus Anopheles.</title>
        <authorList>
            <person name="Artemov G.N."/>
            <person name="Peery A.N."/>
            <person name="Jiang X."/>
            <person name="Tu Z."/>
            <person name="Stegniy V.N."/>
            <person name="Sharakhova M.V."/>
            <person name="Sharakhov I.V."/>
        </authorList>
    </citation>
    <scope>NUCLEOTIDE SEQUENCE [LARGE SCALE GENOMIC DNA]</scope>
    <source>
        <strain evidence="2 3">ALBI9_A</strain>
    </source>
</reference>
<name>A0A182FW59_ANOAL</name>
<keyword evidence="3" id="KW-1185">Reference proteome</keyword>